<evidence type="ECO:0000313" key="2">
    <source>
        <dbReference type="RefSeq" id="XP_025073675.1"/>
    </source>
</evidence>
<proteinExistence type="predicted"/>
<keyword evidence="1" id="KW-1185">Reference proteome</keyword>
<sequence>MDLAVTQIYEDEDFPPTQDVLRTVQEEESDQIGTLSINSTEYQIKKGITKIGRNINCDIVINDGVSFILFLICTRI</sequence>
<protein>
    <submittedName>
        <fullName evidence="2">Uncharacterized protein LOC105425568</fullName>
    </submittedName>
</protein>
<name>A0A8N1S4D7_9HYME</name>
<dbReference type="Proteomes" id="UP000504615">
    <property type="component" value="Unplaced"/>
</dbReference>
<organism evidence="1 2">
    <name type="scientific">Pogonomyrmex barbatus</name>
    <name type="common">red harvester ant</name>
    <dbReference type="NCBI Taxonomy" id="144034"/>
    <lineage>
        <taxon>Eukaryota</taxon>
        <taxon>Metazoa</taxon>
        <taxon>Ecdysozoa</taxon>
        <taxon>Arthropoda</taxon>
        <taxon>Hexapoda</taxon>
        <taxon>Insecta</taxon>
        <taxon>Pterygota</taxon>
        <taxon>Neoptera</taxon>
        <taxon>Endopterygota</taxon>
        <taxon>Hymenoptera</taxon>
        <taxon>Apocrita</taxon>
        <taxon>Aculeata</taxon>
        <taxon>Formicoidea</taxon>
        <taxon>Formicidae</taxon>
        <taxon>Myrmicinae</taxon>
        <taxon>Pogonomyrmex</taxon>
    </lineage>
</organism>
<reference evidence="2" key="1">
    <citation type="submission" date="2025-08" db="UniProtKB">
        <authorList>
            <consortium name="RefSeq"/>
        </authorList>
    </citation>
    <scope>IDENTIFICATION</scope>
</reference>
<dbReference type="AlphaFoldDB" id="A0A8N1S4D7"/>
<dbReference type="GeneID" id="105425568"/>
<dbReference type="CTD" id="38257"/>
<gene>
    <name evidence="2" type="primary">LOC105425568</name>
</gene>
<evidence type="ECO:0000313" key="1">
    <source>
        <dbReference type="Proteomes" id="UP000504615"/>
    </source>
</evidence>
<dbReference type="RefSeq" id="XP_025073675.1">
    <property type="nucleotide sequence ID" value="XM_025217890.1"/>
</dbReference>
<dbReference type="OrthoDB" id="342264at2759"/>
<accession>A0A8N1S4D7</accession>